<dbReference type="InterPro" id="IPR013762">
    <property type="entry name" value="Integrase-like_cat_sf"/>
</dbReference>
<dbReference type="InterPro" id="IPR002104">
    <property type="entry name" value="Integrase_catalytic"/>
</dbReference>
<dbReference type="GO" id="GO:0006310">
    <property type="term" value="P:DNA recombination"/>
    <property type="evidence" value="ECO:0007669"/>
    <property type="project" value="UniProtKB-KW"/>
</dbReference>
<evidence type="ECO:0000313" key="4">
    <source>
        <dbReference type="EMBL" id="QNL31745.1"/>
    </source>
</evidence>
<dbReference type="Gene3D" id="1.10.443.10">
    <property type="entry name" value="Intergrase catalytic core"/>
    <property type="match status" value="1"/>
</dbReference>
<dbReference type="InterPro" id="IPR011010">
    <property type="entry name" value="DNA_brk_join_enz"/>
</dbReference>
<proteinExistence type="inferred from homology"/>
<feature type="domain" description="Tyr recombinase" evidence="3">
    <location>
        <begin position="191"/>
        <end position="350"/>
    </location>
</feature>
<dbReference type="EMBL" id="MT840190">
    <property type="protein sequence ID" value="QNL31745.1"/>
    <property type="molecule type" value="Genomic_DNA"/>
</dbReference>
<dbReference type="GO" id="GO:0015074">
    <property type="term" value="P:DNA integration"/>
    <property type="evidence" value="ECO:0007669"/>
    <property type="project" value="InterPro"/>
</dbReference>
<keyword evidence="2" id="KW-0233">DNA recombination</keyword>
<comment type="similarity">
    <text evidence="1">Belongs to the 'phage' integrase family.</text>
</comment>
<protein>
    <recommendedName>
        <fullName evidence="3">Tyr recombinase domain-containing protein</fullName>
    </recommendedName>
</protein>
<dbReference type="SUPFAM" id="SSF56349">
    <property type="entry name" value="DNA breaking-rejoining enzymes"/>
    <property type="match status" value="1"/>
</dbReference>
<sequence>MTTLTDRITKANDRLKAAKIGVAIELRSNRLCLRATLPPKPGKAGDPHQQRISLGIFANFEGLKFAESEAKVVGGLLAQGRFDWDSYLKIDCPLETITCWIEKLKDQYFSERERTPTTVETWTHEYWKPLSRLPTDQPLTEKCLKEILFQSTTPNTRSRRRYALAYAKIADLAGINHGLRDLIGDYSLNVVSPRSLPSDEAIAKFYELISNRSWQWIYGVMATYGLRNHEAYFLDFEDYPIAYVNRGKTSERYIWPIYPEWADRWELVNISRPPCDQKTHSGYGNRISKGFKKLEIPFSPYNLRHSWARRSFEFGMDVTMSSRMLGHSVKIHTEIYRHWIDKDSFNRAYQRLISHPDRPLPP</sequence>
<accession>A0A7G9A4S2</accession>
<organism evidence="4">
    <name type="scientific">Bacteriophage sp</name>
    <dbReference type="NCBI Taxonomy" id="38018"/>
    <lineage>
        <taxon>Viruses</taxon>
    </lineage>
</organism>
<dbReference type="PROSITE" id="PS51898">
    <property type="entry name" value="TYR_RECOMBINASE"/>
    <property type="match status" value="1"/>
</dbReference>
<name>A0A7G9A4S2_9VIRU</name>
<dbReference type="GO" id="GO:0003677">
    <property type="term" value="F:DNA binding"/>
    <property type="evidence" value="ECO:0007669"/>
    <property type="project" value="InterPro"/>
</dbReference>
<evidence type="ECO:0000256" key="2">
    <source>
        <dbReference type="ARBA" id="ARBA00023172"/>
    </source>
</evidence>
<reference evidence="4" key="1">
    <citation type="submission" date="2020-07" db="EMBL/GenBank/DDBJ databases">
        <title>Dissolved microcystin release linked to lysis of a Microcystis spp. bloom in Lake Erie (USA) attributed to a novel cyanophage.</title>
        <authorList>
            <person name="McKindles K.M."/>
            <person name="Manes M.A."/>
            <person name="DeMarco J.R."/>
            <person name="McClure A."/>
            <person name="McKay R.M."/>
            <person name="Davis T.W."/>
            <person name="Bullerjahn G.S."/>
        </authorList>
    </citation>
    <scope>NUCLEOTIDE SEQUENCE</scope>
</reference>
<evidence type="ECO:0000256" key="1">
    <source>
        <dbReference type="ARBA" id="ARBA00008857"/>
    </source>
</evidence>
<evidence type="ECO:0000259" key="3">
    <source>
        <dbReference type="PROSITE" id="PS51898"/>
    </source>
</evidence>